<proteinExistence type="predicted"/>
<evidence type="ECO:0008006" key="3">
    <source>
        <dbReference type="Google" id="ProtNLM"/>
    </source>
</evidence>
<evidence type="ECO:0000313" key="2">
    <source>
        <dbReference type="Proteomes" id="UP000010523"/>
    </source>
</evidence>
<dbReference type="SUPFAM" id="SSF53800">
    <property type="entry name" value="Chelatase"/>
    <property type="match status" value="1"/>
</dbReference>
<gene>
    <name evidence="1" type="ORF">PB1_13724</name>
</gene>
<dbReference type="AlphaFoldDB" id="I3DWK0"/>
<accession>I3DWK0</accession>
<protein>
    <recommendedName>
        <fullName evidence="3">Sirohydrochlorin ferrochelatase</fullName>
    </recommendedName>
</protein>
<dbReference type="STRING" id="997296.PB1_13724"/>
<comment type="caution">
    <text evidence="1">The sequence shown here is derived from an EMBL/GenBank/DDBJ whole genome shotgun (WGS) entry which is preliminary data.</text>
</comment>
<sequence length="51" mass="6035">MEAILYICHGSRVKKACEQAIDFIKKCMDQNPEKKIHHPISALYKNFNEYH</sequence>
<organism evidence="1 2">
    <name type="scientific">Bacillus methanolicus PB1</name>
    <dbReference type="NCBI Taxonomy" id="997296"/>
    <lineage>
        <taxon>Bacteria</taxon>
        <taxon>Bacillati</taxon>
        <taxon>Bacillota</taxon>
        <taxon>Bacilli</taxon>
        <taxon>Bacillales</taxon>
        <taxon>Bacillaceae</taxon>
        <taxon>Bacillus</taxon>
    </lineage>
</organism>
<dbReference type="RefSeq" id="WP_004437231.1">
    <property type="nucleotide sequence ID" value="NZ_AFEU01000003.1"/>
</dbReference>
<name>I3DWK0_BACMT</name>
<reference evidence="1 2" key="1">
    <citation type="journal article" date="2012" name="Appl. Environ. Microbiol.">
        <title>Genome Sequence of Thermotolerant Bacillus methanolicus: Features and Regulation Related to Methylotrophy and Production of L-Lysine and L-Glutamate from Methanol.</title>
        <authorList>
            <person name="Heggeset T.M."/>
            <person name="Krog A."/>
            <person name="Balzer S."/>
            <person name="Wentzel A."/>
            <person name="Ellingsen T.E."/>
            <person name="Brautaset T."/>
        </authorList>
    </citation>
    <scope>NUCLEOTIDE SEQUENCE [LARGE SCALE GENOMIC DNA]</scope>
    <source>
        <strain evidence="1 2">PB1</strain>
    </source>
</reference>
<dbReference type="PATRIC" id="fig|997296.3.peg.2898"/>
<evidence type="ECO:0000313" key="1">
    <source>
        <dbReference type="EMBL" id="EIJ78621.1"/>
    </source>
</evidence>
<keyword evidence="2" id="KW-1185">Reference proteome</keyword>
<dbReference type="Proteomes" id="UP000010523">
    <property type="component" value="Unassembled WGS sequence"/>
</dbReference>
<dbReference type="EMBL" id="AFEU01000003">
    <property type="protein sequence ID" value="EIJ78621.1"/>
    <property type="molecule type" value="Genomic_DNA"/>
</dbReference>